<feature type="domain" description="Reverse transcriptase" evidence="1">
    <location>
        <begin position="1"/>
        <end position="136"/>
    </location>
</feature>
<dbReference type="AlphaFoldDB" id="A0AAV2SUD6"/>
<dbReference type="PANTHER" id="PTHR47027:SF20">
    <property type="entry name" value="REVERSE TRANSCRIPTASE-LIKE PROTEIN WITH RNA-DIRECTED DNA POLYMERASE DOMAIN"/>
    <property type="match status" value="1"/>
</dbReference>
<dbReference type="GO" id="GO:0071897">
    <property type="term" value="P:DNA biosynthetic process"/>
    <property type="evidence" value="ECO:0007669"/>
    <property type="project" value="UniProtKB-ARBA"/>
</dbReference>
<dbReference type="InterPro" id="IPR000477">
    <property type="entry name" value="RT_dom"/>
</dbReference>
<evidence type="ECO:0000313" key="2">
    <source>
        <dbReference type="EMBL" id="CAL4243128.1"/>
    </source>
</evidence>
<dbReference type="PANTHER" id="PTHR47027">
    <property type="entry name" value="REVERSE TRANSCRIPTASE DOMAIN-CONTAINING PROTEIN"/>
    <property type="match status" value="1"/>
</dbReference>
<evidence type="ECO:0000313" key="3">
    <source>
        <dbReference type="Proteomes" id="UP001497623"/>
    </source>
</evidence>
<reference evidence="2 3" key="1">
    <citation type="submission" date="2024-05" db="EMBL/GenBank/DDBJ databases">
        <authorList>
            <person name="Wallberg A."/>
        </authorList>
    </citation>
    <scope>NUCLEOTIDE SEQUENCE [LARGE SCALE GENOMIC DNA]</scope>
</reference>
<feature type="non-terminal residue" evidence="2">
    <location>
        <position position="136"/>
    </location>
</feature>
<accession>A0AAV2SUD6</accession>
<sequence length="136" mass="15284">MAASVLQETVDYYNNRGGTVYCLALDATKAFDRVDFNKLFECLLKRNVNLLVVRFLLNMYLDQKVRVKFNQSCSDFFHVTNGVKQGGVLSPILFSVYMDVLLESLHTSGYGCRVGDQYVGCISYADDILIITASLN</sequence>
<evidence type="ECO:0000259" key="1">
    <source>
        <dbReference type="PROSITE" id="PS50878"/>
    </source>
</evidence>
<dbReference type="Proteomes" id="UP001497623">
    <property type="component" value="Unassembled WGS sequence"/>
</dbReference>
<gene>
    <name evidence="2" type="ORF">MNOR_LOCUS40838</name>
</gene>
<dbReference type="EMBL" id="CAXKWB010132795">
    <property type="protein sequence ID" value="CAL4243128.1"/>
    <property type="molecule type" value="Genomic_DNA"/>
</dbReference>
<keyword evidence="3" id="KW-1185">Reference proteome</keyword>
<comment type="caution">
    <text evidence="2">The sequence shown here is derived from an EMBL/GenBank/DDBJ whole genome shotgun (WGS) entry which is preliminary data.</text>
</comment>
<proteinExistence type="predicted"/>
<name>A0AAV2SUD6_MEGNR</name>
<dbReference type="Pfam" id="PF00078">
    <property type="entry name" value="RVT_1"/>
    <property type="match status" value="1"/>
</dbReference>
<dbReference type="InterPro" id="IPR043502">
    <property type="entry name" value="DNA/RNA_pol_sf"/>
</dbReference>
<protein>
    <recommendedName>
        <fullName evidence="1">Reverse transcriptase domain-containing protein</fullName>
    </recommendedName>
</protein>
<dbReference type="PROSITE" id="PS50878">
    <property type="entry name" value="RT_POL"/>
    <property type="match status" value="1"/>
</dbReference>
<dbReference type="SUPFAM" id="SSF56672">
    <property type="entry name" value="DNA/RNA polymerases"/>
    <property type="match status" value="1"/>
</dbReference>
<organism evidence="2 3">
    <name type="scientific">Meganyctiphanes norvegica</name>
    <name type="common">Northern krill</name>
    <name type="synonym">Thysanopoda norvegica</name>
    <dbReference type="NCBI Taxonomy" id="48144"/>
    <lineage>
        <taxon>Eukaryota</taxon>
        <taxon>Metazoa</taxon>
        <taxon>Ecdysozoa</taxon>
        <taxon>Arthropoda</taxon>
        <taxon>Crustacea</taxon>
        <taxon>Multicrustacea</taxon>
        <taxon>Malacostraca</taxon>
        <taxon>Eumalacostraca</taxon>
        <taxon>Eucarida</taxon>
        <taxon>Euphausiacea</taxon>
        <taxon>Euphausiidae</taxon>
        <taxon>Meganyctiphanes</taxon>
    </lineage>
</organism>